<dbReference type="AlphaFoldDB" id="A0A7Y2EDT9"/>
<name>A0A7Y2EDT9_UNCEI</name>
<proteinExistence type="predicted"/>
<evidence type="ECO:0000313" key="1">
    <source>
        <dbReference type="EMBL" id="NNF08004.1"/>
    </source>
</evidence>
<gene>
    <name evidence="1" type="ORF">HKN21_14670</name>
</gene>
<dbReference type="EMBL" id="JABDJR010000591">
    <property type="protein sequence ID" value="NNF08004.1"/>
    <property type="molecule type" value="Genomic_DNA"/>
</dbReference>
<sequence>MGEEEASKECSFGWGTATYFELHIYNMRHIQHGAAQINLKLRMQTNDAPGWVAQTKH</sequence>
<accession>A0A7Y2EDT9</accession>
<reference evidence="1 2" key="1">
    <citation type="submission" date="2020-03" db="EMBL/GenBank/DDBJ databases">
        <title>Metabolic flexibility allows generalist bacteria to become dominant in a frequently disturbed ecosystem.</title>
        <authorList>
            <person name="Chen Y.-J."/>
            <person name="Leung P.M."/>
            <person name="Bay S.K."/>
            <person name="Hugenholtz P."/>
            <person name="Kessler A.J."/>
            <person name="Shelley G."/>
            <person name="Waite D.W."/>
            <person name="Cook P.L."/>
            <person name="Greening C."/>
        </authorList>
    </citation>
    <scope>NUCLEOTIDE SEQUENCE [LARGE SCALE GENOMIC DNA]</scope>
    <source>
        <strain evidence="1">SS_bin_28</strain>
    </source>
</reference>
<organism evidence="1 2">
    <name type="scientific">Eiseniibacteriota bacterium</name>
    <dbReference type="NCBI Taxonomy" id="2212470"/>
    <lineage>
        <taxon>Bacteria</taxon>
        <taxon>Candidatus Eiseniibacteriota</taxon>
    </lineage>
</organism>
<evidence type="ECO:0000313" key="2">
    <source>
        <dbReference type="Proteomes" id="UP000547674"/>
    </source>
</evidence>
<protein>
    <submittedName>
        <fullName evidence="1">Uncharacterized protein</fullName>
    </submittedName>
</protein>
<comment type="caution">
    <text evidence="1">The sequence shown here is derived from an EMBL/GenBank/DDBJ whole genome shotgun (WGS) entry which is preliminary data.</text>
</comment>
<dbReference type="Proteomes" id="UP000547674">
    <property type="component" value="Unassembled WGS sequence"/>
</dbReference>